<evidence type="ECO:0000313" key="9">
    <source>
        <dbReference type="Proteomes" id="UP000887567"/>
    </source>
</evidence>
<dbReference type="GeneID" id="110253078"/>
<dbReference type="PANTHER" id="PTHR20939:SF11">
    <property type="entry name" value="LD12265P"/>
    <property type="match status" value="1"/>
</dbReference>
<dbReference type="GO" id="GO:1901981">
    <property type="term" value="F:phosphatidylinositol phosphate binding"/>
    <property type="evidence" value="ECO:0007669"/>
    <property type="project" value="TreeGrafter"/>
</dbReference>
<dbReference type="EnsemblMetazoa" id="XM_021059949.2">
    <property type="protein sequence ID" value="XP_020915608.1"/>
    <property type="gene ID" value="LOC110253078"/>
</dbReference>
<evidence type="ECO:0000256" key="2">
    <source>
        <dbReference type="ARBA" id="ARBA00022448"/>
    </source>
</evidence>
<keyword evidence="2" id="KW-0813">Transport</keyword>
<organism evidence="8 9">
    <name type="scientific">Exaiptasia diaphana</name>
    <name type="common">Tropical sea anemone</name>
    <name type="synonym">Aiptasia pulchella</name>
    <dbReference type="NCBI Taxonomy" id="2652724"/>
    <lineage>
        <taxon>Eukaryota</taxon>
        <taxon>Metazoa</taxon>
        <taxon>Cnidaria</taxon>
        <taxon>Anthozoa</taxon>
        <taxon>Hexacorallia</taxon>
        <taxon>Actiniaria</taxon>
        <taxon>Aiptasiidae</taxon>
        <taxon>Exaiptasia</taxon>
    </lineage>
</organism>
<name>A0A913Y5U0_EXADI</name>
<dbReference type="InterPro" id="IPR001683">
    <property type="entry name" value="PX_dom"/>
</dbReference>
<protein>
    <recommendedName>
        <fullName evidence="7">PX domain-containing protein</fullName>
    </recommendedName>
</protein>
<dbReference type="SMART" id="SM00312">
    <property type="entry name" value="PX"/>
    <property type="match status" value="1"/>
</dbReference>
<dbReference type="InterPro" id="IPR011990">
    <property type="entry name" value="TPR-like_helical_dom_sf"/>
</dbReference>
<dbReference type="Gene3D" id="1.25.40.10">
    <property type="entry name" value="Tetratricopeptide repeat domain"/>
    <property type="match status" value="1"/>
</dbReference>
<dbReference type="PANTHER" id="PTHR20939">
    <property type="entry name" value="SORTING NEXIN 20, 21"/>
    <property type="match status" value="1"/>
</dbReference>
<evidence type="ECO:0000256" key="4">
    <source>
        <dbReference type="ARBA" id="ARBA00022927"/>
    </source>
</evidence>
<keyword evidence="9" id="KW-1185">Reference proteome</keyword>
<evidence type="ECO:0000259" key="7">
    <source>
        <dbReference type="PROSITE" id="PS50195"/>
    </source>
</evidence>
<evidence type="ECO:0000256" key="1">
    <source>
        <dbReference type="ARBA" id="ARBA00004469"/>
    </source>
</evidence>
<dbReference type="Pfam" id="PF00787">
    <property type="entry name" value="PX"/>
    <property type="match status" value="1"/>
</dbReference>
<dbReference type="Gene3D" id="3.30.1520.10">
    <property type="entry name" value="Phox-like domain"/>
    <property type="match status" value="1"/>
</dbReference>
<evidence type="ECO:0000256" key="3">
    <source>
        <dbReference type="ARBA" id="ARBA00022753"/>
    </source>
</evidence>
<evidence type="ECO:0000256" key="5">
    <source>
        <dbReference type="ARBA" id="ARBA00023121"/>
    </source>
</evidence>
<evidence type="ECO:0000313" key="8">
    <source>
        <dbReference type="EnsemblMetazoa" id="XP_020915608.1"/>
    </source>
</evidence>
<dbReference type="GO" id="GO:0015031">
    <property type="term" value="P:protein transport"/>
    <property type="evidence" value="ECO:0007669"/>
    <property type="project" value="UniProtKB-KW"/>
</dbReference>
<feature type="domain" description="PX" evidence="7">
    <location>
        <begin position="93"/>
        <end position="211"/>
    </location>
</feature>
<dbReference type="SUPFAM" id="SSF64268">
    <property type="entry name" value="PX domain"/>
    <property type="match status" value="1"/>
</dbReference>
<reference evidence="8" key="1">
    <citation type="submission" date="2022-11" db="UniProtKB">
        <authorList>
            <consortium name="EnsemblMetazoa"/>
        </authorList>
    </citation>
    <scope>IDENTIFICATION</scope>
</reference>
<dbReference type="AlphaFoldDB" id="A0A913Y5U0"/>
<accession>A0A913Y5U0</accession>
<dbReference type="RefSeq" id="XP_020915608.1">
    <property type="nucleotide sequence ID" value="XM_021059949.2"/>
</dbReference>
<dbReference type="InterPro" id="IPR036871">
    <property type="entry name" value="PX_dom_sf"/>
</dbReference>
<dbReference type="SUPFAM" id="SSF48452">
    <property type="entry name" value="TPR-like"/>
    <property type="match status" value="1"/>
</dbReference>
<sequence>MSLKLLDKLSPPCDSDDLRRVVCDDELDSLPHSMGFNGRLVMINENGYHSLQRQKGEVVFEEEDESSDKEELLFPVDSISRGYSISSYTDQRQQLRFEVVSTRICEEGNKKHVVYTMVVVKTEELDNDKAIVERRYSDFIKLYKELKKIAPELLSKVQMPKKVIGKRNFDSEVIQERSRDFEKFLGFVYSTDVVRRANAFKEFFYFPDLKRACSHIRGGRFVDSLRLLLNALHLQQKLGDGTKEIVATLGSIVVAYENTGHYKEAEQYAAAALDLVKHNVNSAYLIPLLSTRAEMCWRIGKAKEDIEQQLNQVQKVSGIEVENACTLRELAVNRYEENYE</sequence>
<keyword evidence="5" id="KW-0446">Lipid-binding</keyword>
<dbReference type="Proteomes" id="UP000887567">
    <property type="component" value="Unplaced"/>
</dbReference>
<dbReference type="OMA" id="ISCQVRK"/>
<dbReference type="KEGG" id="epa:110253078"/>
<dbReference type="GO" id="GO:0031901">
    <property type="term" value="C:early endosome membrane"/>
    <property type="evidence" value="ECO:0007669"/>
    <property type="project" value="UniProtKB-SubCell"/>
</dbReference>
<dbReference type="OrthoDB" id="5975050at2759"/>
<keyword evidence="3" id="KW-0967">Endosome</keyword>
<keyword evidence="4" id="KW-0653">Protein transport</keyword>
<comment type="subcellular location">
    <subcellularLocation>
        <location evidence="1">Early endosome membrane</location>
        <topology evidence="1">Peripheral membrane protein</topology>
        <orientation evidence="1">Cytoplasmic side</orientation>
    </subcellularLocation>
</comment>
<dbReference type="InterPro" id="IPR039937">
    <property type="entry name" value="SNX20/SNX21"/>
</dbReference>
<keyword evidence="6" id="KW-0472">Membrane</keyword>
<dbReference type="PROSITE" id="PS50195">
    <property type="entry name" value="PX"/>
    <property type="match status" value="1"/>
</dbReference>
<evidence type="ECO:0000256" key="6">
    <source>
        <dbReference type="ARBA" id="ARBA00023136"/>
    </source>
</evidence>
<proteinExistence type="predicted"/>